<dbReference type="PANTHER" id="PTHR31313:SF85">
    <property type="entry name" value="ZN(II)2CYS6 TRANSCRIPTION FACTOR (EUROFUNG)"/>
    <property type="match status" value="1"/>
</dbReference>
<evidence type="ECO:0000256" key="1">
    <source>
        <dbReference type="ARBA" id="ARBA00022723"/>
    </source>
</evidence>
<dbReference type="SMART" id="SM00906">
    <property type="entry name" value="Fungal_trans"/>
    <property type="match status" value="1"/>
</dbReference>
<dbReference type="GO" id="GO:0006351">
    <property type="term" value="P:DNA-templated transcription"/>
    <property type="evidence" value="ECO:0007669"/>
    <property type="project" value="InterPro"/>
</dbReference>
<dbReference type="PANTHER" id="PTHR31313">
    <property type="entry name" value="TY1 ENHANCER ACTIVATOR"/>
    <property type="match status" value="1"/>
</dbReference>
<feature type="non-terminal residue" evidence="9">
    <location>
        <position position="532"/>
    </location>
</feature>
<dbReference type="EMBL" id="QZBU01003633">
    <property type="protein sequence ID" value="TIA26618.1"/>
    <property type="molecule type" value="Genomic_DNA"/>
</dbReference>
<evidence type="ECO:0000256" key="5">
    <source>
        <dbReference type="ARBA" id="ARBA00023163"/>
    </source>
</evidence>
<keyword evidence="3" id="KW-0805">Transcription regulation</keyword>
<evidence type="ECO:0000256" key="7">
    <source>
        <dbReference type="SAM" id="MobiDB-lite"/>
    </source>
</evidence>
<evidence type="ECO:0000313" key="10">
    <source>
        <dbReference type="Proteomes" id="UP000304947"/>
    </source>
</evidence>
<keyword evidence="2" id="KW-0862">Zinc</keyword>
<dbReference type="GO" id="GO:0003677">
    <property type="term" value="F:DNA binding"/>
    <property type="evidence" value="ECO:0007669"/>
    <property type="project" value="UniProtKB-KW"/>
</dbReference>
<organism evidence="9 10">
    <name type="scientific">Aureobasidium pullulans</name>
    <name type="common">Black yeast</name>
    <name type="synonym">Pullularia pullulans</name>
    <dbReference type="NCBI Taxonomy" id="5580"/>
    <lineage>
        <taxon>Eukaryota</taxon>
        <taxon>Fungi</taxon>
        <taxon>Dikarya</taxon>
        <taxon>Ascomycota</taxon>
        <taxon>Pezizomycotina</taxon>
        <taxon>Dothideomycetes</taxon>
        <taxon>Dothideomycetidae</taxon>
        <taxon>Dothideales</taxon>
        <taxon>Saccotheciaceae</taxon>
        <taxon>Aureobasidium</taxon>
    </lineage>
</organism>
<dbReference type="CDD" id="cd12148">
    <property type="entry name" value="fungal_TF_MHR"/>
    <property type="match status" value="1"/>
</dbReference>
<dbReference type="Pfam" id="PF04082">
    <property type="entry name" value="Fungal_trans"/>
    <property type="match status" value="1"/>
</dbReference>
<feature type="region of interest" description="Disordered" evidence="7">
    <location>
        <begin position="498"/>
        <end position="532"/>
    </location>
</feature>
<feature type="compositionally biased region" description="Basic and acidic residues" evidence="7">
    <location>
        <begin position="8"/>
        <end position="18"/>
    </location>
</feature>
<comment type="caution">
    <text evidence="9">The sequence shown here is derived from an EMBL/GenBank/DDBJ whole genome shotgun (WGS) entry which is preliminary data.</text>
</comment>
<proteinExistence type="predicted"/>
<gene>
    <name evidence="9" type="ORF">D6C83_07910</name>
</gene>
<dbReference type="Proteomes" id="UP000304947">
    <property type="component" value="Unassembled WGS sequence"/>
</dbReference>
<reference evidence="9 10" key="1">
    <citation type="submission" date="2018-10" db="EMBL/GenBank/DDBJ databases">
        <title>Fifty Aureobasidium pullulans genomes reveal a recombining polyextremotolerant generalist.</title>
        <authorList>
            <person name="Gostincar C."/>
            <person name="Turk M."/>
            <person name="Zajc J."/>
            <person name="Gunde-Cimerman N."/>
        </authorList>
    </citation>
    <scope>NUCLEOTIDE SEQUENCE [LARGE SCALE GENOMIC DNA]</scope>
    <source>
        <strain evidence="9 10">EXF-3380</strain>
    </source>
</reference>
<keyword evidence="6" id="KW-0539">Nucleus</keyword>
<dbReference type="InterPro" id="IPR007219">
    <property type="entry name" value="XnlR_reg_dom"/>
</dbReference>
<evidence type="ECO:0000313" key="9">
    <source>
        <dbReference type="EMBL" id="TIA26618.1"/>
    </source>
</evidence>
<feature type="domain" description="Xylanolytic transcriptional activator regulatory" evidence="8">
    <location>
        <begin position="184"/>
        <end position="259"/>
    </location>
</feature>
<protein>
    <recommendedName>
        <fullName evidence="8">Xylanolytic transcriptional activator regulatory domain-containing protein</fullName>
    </recommendedName>
</protein>
<dbReference type="AlphaFoldDB" id="A0A4T0B1F3"/>
<keyword evidence="5" id="KW-0804">Transcription</keyword>
<dbReference type="InterPro" id="IPR051615">
    <property type="entry name" value="Transcr_Regulatory_Elem"/>
</dbReference>
<keyword evidence="1" id="KW-0479">Metal-binding</keyword>
<evidence type="ECO:0000256" key="2">
    <source>
        <dbReference type="ARBA" id="ARBA00022833"/>
    </source>
</evidence>
<evidence type="ECO:0000256" key="3">
    <source>
        <dbReference type="ARBA" id="ARBA00023015"/>
    </source>
</evidence>
<evidence type="ECO:0000256" key="6">
    <source>
        <dbReference type="ARBA" id="ARBA00023242"/>
    </source>
</evidence>
<dbReference type="GO" id="GO:0008270">
    <property type="term" value="F:zinc ion binding"/>
    <property type="evidence" value="ECO:0007669"/>
    <property type="project" value="InterPro"/>
</dbReference>
<evidence type="ECO:0000259" key="8">
    <source>
        <dbReference type="SMART" id="SM00906"/>
    </source>
</evidence>
<feature type="region of interest" description="Disordered" evidence="7">
    <location>
        <begin position="1"/>
        <end position="25"/>
    </location>
</feature>
<evidence type="ECO:0000256" key="4">
    <source>
        <dbReference type="ARBA" id="ARBA00023125"/>
    </source>
</evidence>
<sequence>TSSFPRHSTNEEKHDENIPFHGSTSLFQLPGSVRTRATDKEAEQQEDTLRRESLLNNAWRERAFEEFSSTPEPYRYLLDSHWSWIQPLFNFVYRPAFTRDMKTGGQYYSAALFNAILSHSVRWCKTEPGMEKLLAPFNEGSSFFQTAVTNVFENLRTGRSKIPSVQSLLLLSAQECGRGNRTQAWLYSGMAFRLIDDMGMCIDGQRYTDSAKLSAEDIEIRNRLFWSCFFWDKLIALYFGRAPVLQNSHISPPRVIMDDTAETELWMPHGLSSPDYPPRQAHSISCFIQMCGLAEILNQVLIQFYGPTYDLSSSKALACALEQSSKMRVWWRDLPEHLKINVGALPRQAPPSHIVTLNCLYHTINILLHRTLLRLSSSNRAPSDINIDQNPLIQCISSAASIIALFDLFVRTFGDGHVVLSLAYSLYTATSILLLELQANPRNPQRYTMERLSYCLSALERVKKTNPVIATASELIHKELEALGLDIHAYTTLPNATGDRTGQSLHQPTFVPLSTGSQSSAQKTSSVPDHRN</sequence>
<feature type="non-terminal residue" evidence="9">
    <location>
        <position position="1"/>
    </location>
</feature>
<accession>A0A4T0B1F3</accession>
<keyword evidence="4" id="KW-0238">DNA-binding</keyword>
<name>A0A4T0B1F3_AURPU</name>